<keyword evidence="1" id="KW-0732">Signal</keyword>
<proteinExistence type="predicted"/>
<gene>
    <name evidence="2" type="ORF">SAMN05444002_1716</name>
</gene>
<dbReference type="AlphaFoldDB" id="A0A1N6FJD8"/>
<dbReference type="RefSeq" id="WP_074255808.1">
    <property type="nucleotide sequence ID" value="NZ_FSRL01000001.1"/>
</dbReference>
<evidence type="ECO:0000313" key="2">
    <source>
        <dbReference type="EMBL" id="SIN95371.1"/>
    </source>
</evidence>
<keyword evidence="3" id="KW-1185">Reference proteome</keyword>
<dbReference type="Proteomes" id="UP000184932">
    <property type="component" value="Unassembled WGS sequence"/>
</dbReference>
<feature type="chain" id="PRO_5012003315" evidence="1">
    <location>
        <begin position="24"/>
        <end position="206"/>
    </location>
</feature>
<organism evidence="2 3">
    <name type="scientific">Vannielia litorea</name>
    <dbReference type="NCBI Taxonomy" id="1217970"/>
    <lineage>
        <taxon>Bacteria</taxon>
        <taxon>Pseudomonadati</taxon>
        <taxon>Pseudomonadota</taxon>
        <taxon>Alphaproteobacteria</taxon>
        <taxon>Rhodobacterales</taxon>
        <taxon>Paracoccaceae</taxon>
        <taxon>Vannielia</taxon>
    </lineage>
</organism>
<reference evidence="3" key="1">
    <citation type="submission" date="2016-11" db="EMBL/GenBank/DDBJ databases">
        <authorList>
            <person name="Varghese N."/>
            <person name="Submissions S."/>
        </authorList>
    </citation>
    <scope>NUCLEOTIDE SEQUENCE [LARGE SCALE GENOMIC DNA]</scope>
    <source>
        <strain evidence="3">DSM 29440</strain>
    </source>
</reference>
<accession>A0A1N6FJD8</accession>
<protein>
    <submittedName>
        <fullName evidence="2">Uncharacterized protein</fullName>
    </submittedName>
</protein>
<name>A0A1N6FJD8_9RHOB</name>
<evidence type="ECO:0000256" key="1">
    <source>
        <dbReference type="SAM" id="SignalP"/>
    </source>
</evidence>
<dbReference type="EMBL" id="FSRL01000001">
    <property type="protein sequence ID" value="SIN95371.1"/>
    <property type="molecule type" value="Genomic_DNA"/>
</dbReference>
<feature type="signal peptide" evidence="1">
    <location>
        <begin position="1"/>
        <end position="23"/>
    </location>
</feature>
<sequence>MKPFARILALLVAGLALPQGAEAQVRLETSGQLALARKAALRPAQEAALSRFRQSHDYYGAFYVSRGSEASHGHAGASSLAAASTIAKMGCERKSRGPCVLQAVIVPKSANTGPKGRIDISGTLANVMDDRFDSLQRGRWTAFATAPEGAWGAANNLSRGAQAEAQALGQCRAAASKARGAYPATMARAMAARGMFGCSTVLVLQK</sequence>
<evidence type="ECO:0000313" key="3">
    <source>
        <dbReference type="Proteomes" id="UP000184932"/>
    </source>
</evidence>